<feature type="region of interest" description="Disordered" evidence="1">
    <location>
        <begin position="82"/>
        <end position="163"/>
    </location>
</feature>
<dbReference type="OrthoDB" id="2418900at2759"/>
<keyword evidence="3" id="KW-1185">Reference proteome</keyword>
<dbReference type="OMA" id="WTHESVE"/>
<evidence type="ECO:0000313" key="2">
    <source>
        <dbReference type="EMBL" id="OBZ77534.1"/>
    </source>
</evidence>
<accession>A0A1C7MRF4</accession>
<gene>
    <name evidence="2" type="ORF">A0H81_01917</name>
</gene>
<feature type="non-terminal residue" evidence="2">
    <location>
        <position position="1070"/>
    </location>
</feature>
<dbReference type="InterPro" id="IPR041078">
    <property type="entry name" value="Plavaka"/>
</dbReference>
<evidence type="ECO:0000313" key="3">
    <source>
        <dbReference type="Proteomes" id="UP000092993"/>
    </source>
</evidence>
<dbReference type="STRING" id="5627.A0A1C7MRF4"/>
<reference evidence="2 3" key="1">
    <citation type="submission" date="2016-03" db="EMBL/GenBank/DDBJ databases">
        <title>Whole genome sequencing of Grifola frondosa 9006-11.</title>
        <authorList>
            <person name="Min B."/>
            <person name="Park H."/>
            <person name="Kim J.-G."/>
            <person name="Cho H."/>
            <person name="Oh Y.-L."/>
            <person name="Kong W.-S."/>
            <person name="Choi I.-G."/>
        </authorList>
    </citation>
    <scope>NUCLEOTIDE SEQUENCE [LARGE SCALE GENOMIC DNA]</scope>
    <source>
        <strain evidence="2 3">9006-11</strain>
    </source>
</reference>
<dbReference type="Pfam" id="PF18759">
    <property type="entry name" value="Plavaka"/>
    <property type="match status" value="1"/>
</dbReference>
<comment type="caution">
    <text evidence="2">The sequence shown here is derived from an EMBL/GenBank/DDBJ whole genome shotgun (WGS) entry which is preliminary data.</text>
</comment>
<evidence type="ECO:0008006" key="4">
    <source>
        <dbReference type="Google" id="ProtNLM"/>
    </source>
</evidence>
<dbReference type="Proteomes" id="UP000092993">
    <property type="component" value="Unassembled WGS sequence"/>
</dbReference>
<organism evidence="2 3">
    <name type="scientific">Grifola frondosa</name>
    <name type="common">Maitake</name>
    <name type="synonym">Polyporus frondosus</name>
    <dbReference type="NCBI Taxonomy" id="5627"/>
    <lineage>
        <taxon>Eukaryota</taxon>
        <taxon>Fungi</taxon>
        <taxon>Dikarya</taxon>
        <taxon>Basidiomycota</taxon>
        <taxon>Agaricomycotina</taxon>
        <taxon>Agaricomycetes</taxon>
        <taxon>Polyporales</taxon>
        <taxon>Grifolaceae</taxon>
        <taxon>Grifola</taxon>
    </lineage>
</organism>
<proteinExistence type="predicted"/>
<feature type="compositionally biased region" description="Low complexity" evidence="1">
    <location>
        <begin position="129"/>
        <end position="145"/>
    </location>
</feature>
<sequence length="1070" mass="121710">MGQKVWERHLWNDERSEATCCVSARPGIGLARPNRNLVESNLYHHLLVLMAAIQCLNCHALFAEDSHLRHHLAQKTACKDGHFKKVKTRPPPSPSTERASIRRRRQEPATLSSNSPDAHISPGGQQDDSCSSSTRSGPSSSTHSTAQDKFIRKTYPDAGKPLREHPTIFEMRKAVQKQEGLPPWAPFVSKEEWEFAEWIIASGISQDETDKLLKSGMRQFQLCVASNAAKFASYRDNKTLLKTIDLLPGPATSWKLIEITVKGDMQDAKGNTMTETLDVWARNPVEVVAELLGNPEFKDELEYAPAEVYMGAEMEGMDPDRLFEEMSASDWWNRVQTSGDLPKEATIAPVILASDKTQLSTFSGDKVAWPVYLTIGNIKNSVRRRPSRRAMVLLGYLPVSKLSCFRPQDRSLQGYRLFHFAMQQLLSPLVDAGKHGVEMVCADGLVRLVFPILAAYLADYPEQCLICCNKENRCPTCVVPRDERGELVDSCYRDPETTLAAVNDPSSSRFDNEGLRHVPNPFWMNLPHANIFNCITPDLLHQLHKGVFKDHLVKWTTKGFEAEVDSRFMRVPPYINLRAFKKGISSISQWTGNEFREMEKIFVCILCGLHEDSRVITATRAILDFIYLAHYPSHSTSTLEDMQRALETFHSHKQVFVDLGVRSHFNIQKIHWMKHYVVSIIDFGSCDGLSTEISERLHIDFAKQAYRASNRKAYIKQMILWLLRREKVRWMRGYIRWNTALETQNDLVGNQPTGYDVLLSDRDDDSEDEDLSDDCLQQSGLWTHESVEVLSYPAHPSHESQVVTYDHTDIHLDNHTGTTSRLATDLDDEADLEESQCTTYFSPYRIARRPGLGFYTAAEIVAHFGAVSFEHALKTFLQRECPTAQERYIEGTITKHPYAVFKQFSRVLPSLRGVDGDTFYDRIRACPSSHDQAAYFSTVLYVDQPEHAHTVGLEGYRVGQVRVIFSIPPSLQRLRADPTQANGHLAYVELFTPFTKQPEPHSKLYKVARSFSGMTRRAVVMPLTTIFRSCHLMPDWGGVADKTWSADTILEECEMFYLNPFSDHHMYIFV</sequence>
<evidence type="ECO:0000256" key="1">
    <source>
        <dbReference type="SAM" id="MobiDB-lite"/>
    </source>
</evidence>
<protein>
    <recommendedName>
        <fullName evidence="4">C2H2-type domain-containing protein</fullName>
    </recommendedName>
</protein>
<dbReference type="AlphaFoldDB" id="A0A1C7MRF4"/>
<name>A0A1C7MRF4_GRIFR</name>
<dbReference type="EMBL" id="LUGG01000002">
    <property type="protein sequence ID" value="OBZ77534.1"/>
    <property type="molecule type" value="Genomic_DNA"/>
</dbReference>
<feature type="compositionally biased region" description="Basic and acidic residues" evidence="1">
    <location>
        <begin position="149"/>
        <end position="163"/>
    </location>
</feature>